<evidence type="ECO:0000256" key="1">
    <source>
        <dbReference type="SAM" id="MobiDB-lite"/>
    </source>
</evidence>
<name>A0A6L2L5R2_TANCI</name>
<feature type="compositionally biased region" description="Polar residues" evidence="1">
    <location>
        <begin position="107"/>
        <end position="122"/>
    </location>
</feature>
<accession>A0A6L2L5R2</accession>
<protein>
    <submittedName>
        <fullName evidence="2">Pentatricopeptide repeat-containing protein</fullName>
    </submittedName>
</protein>
<organism evidence="2">
    <name type="scientific">Tanacetum cinerariifolium</name>
    <name type="common">Dalmatian daisy</name>
    <name type="synonym">Chrysanthemum cinerariifolium</name>
    <dbReference type="NCBI Taxonomy" id="118510"/>
    <lineage>
        <taxon>Eukaryota</taxon>
        <taxon>Viridiplantae</taxon>
        <taxon>Streptophyta</taxon>
        <taxon>Embryophyta</taxon>
        <taxon>Tracheophyta</taxon>
        <taxon>Spermatophyta</taxon>
        <taxon>Magnoliopsida</taxon>
        <taxon>eudicotyledons</taxon>
        <taxon>Gunneridae</taxon>
        <taxon>Pentapetalae</taxon>
        <taxon>asterids</taxon>
        <taxon>campanulids</taxon>
        <taxon>Asterales</taxon>
        <taxon>Asteraceae</taxon>
        <taxon>Asteroideae</taxon>
        <taxon>Anthemideae</taxon>
        <taxon>Anthemidinae</taxon>
        <taxon>Tanacetum</taxon>
    </lineage>
</organism>
<reference evidence="2" key="1">
    <citation type="journal article" date="2019" name="Sci. Rep.">
        <title>Draft genome of Tanacetum cinerariifolium, the natural source of mosquito coil.</title>
        <authorList>
            <person name="Yamashiro T."/>
            <person name="Shiraishi A."/>
            <person name="Satake H."/>
            <person name="Nakayama K."/>
        </authorList>
    </citation>
    <scope>NUCLEOTIDE SEQUENCE</scope>
</reference>
<feature type="compositionally biased region" description="Basic and acidic residues" evidence="1">
    <location>
        <begin position="127"/>
        <end position="142"/>
    </location>
</feature>
<gene>
    <name evidence="2" type="ORF">Tci_027603</name>
</gene>
<dbReference type="PANTHER" id="PTHR31973">
    <property type="entry name" value="POLYPROTEIN, PUTATIVE-RELATED"/>
    <property type="match status" value="1"/>
</dbReference>
<dbReference type="EMBL" id="BKCJ010003527">
    <property type="protein sequence ID" value="GEU55625.1"/>
    <property type="molecule type" value="Genomic_DNA"/>
</dbReference>
<feature type="region of interest" description="Disordered" evidence="1">
    <location>
        <begin position="107"/>
        <end position="142"/>
    </location>
</feature>
<proteinExistence type="predicted"/>
<dbReference type="PANTHER" id="PTHR31973:SF187">
    <property type="entry name" value="MUTATOR TRANSPOSASE MUDRA PROTEIN"/>
    <property type="match status" value="1"/>
</dbReference>
<sequence>MIFGTDLHQFDVYNDGYFAHLPLTYVDGVILEIAVPMMPYEQLAEFLEEKCGCYFQGLYYQVPSQDLERDTKKIGPPQKRYCNDFSVDEMVDWAKMEVKTKGVEATTSTTDGVEARNSTTQGVEVRTSTKDKEKEKVSEDASDVVETRRCTVEVDSETEYESDDDSEYPLDKLVDYLSPENDMPADNVRCETFEEHDIYMNELLKSLKTADKDRITEDPFIFDMWRDGWKAGCKKIIALDGCFLKSLNQGEILTAIGRDGNNHIYPVAWAVGLIEAVKDVMPNAEHRQYARHIYKNCRKQYPGLEYRQLFWAASLIPSDFQQDYR</sequence>
<dbReference type="AlphaFoldDB" id="A0A6L2L5R2"/>
<comment type="caution">
    <text evidence="2">The sequence shown here is derived from an EMBL/GenBank/DDBJ whole genome shotgun (WGS) entry which is preliminary data.</text>
</comment>
<evidence type="ECO:0000313" key="2">
    <source>
        <dbReference type="EMBL" id="GEU55625.1"/>
    </source>
</evidence>